<evidence type="ECO:0000256" key="2">
    <source>
        <dbReference type="ARBA" id="ARBA00022630"/>
    </source>
</evidence>
<dbReference type="Pfam" id="PF00890">
    <property type="entry name" value="FAD_binding_2"/>
    <property type="match status" value="1"/>
</dbReference>
<dbReference type="Proteomes" id="UP000051048">
    <property type="component" value="Unassembled WGS sequence"/>
</dbReference>
<dbReference type="InterPro" id="IPR027477">
    <property type="entry name" value="Succ_DH/fumarate_Rdtase_cat_sf"/>
</dbReference>
<dbReference type="InterPro" id="IPR036188">
    <property type="entry name" value="FAD/NAD-bd_sf"/>
</dbReference>
<dbReference type="GO" id="GO:0033765">
    <property type="term" value="F:steroid dehydrogenase activity, acting on the CH-CH group of donors"/>
    <property type="evidence" value="ECO:0007669"/>
    <property type="project" value="UniProtKB-ARBA"/>
</dbReference>
<evidence type="ECO:0000256" key="4">
    <source>
        <dbReference type="ARBA" id="ARBA00023002"/>
    </source>
</evidence>
<dbReference type="PATRIC" id="fig|1423740.3.peg.2120"/>
<keyword evidence="4" id="KW-0560">Oxidoreductase</keyword>
<dbReference type="RefSeq" id="WP_051527993.1">
    <property type="nucleotide sequence ID" value="NZ_AZFH01000202.1"/>
</dbReference>
<dbReference type="Gene3D" id="3.90.700.10">
    <property type="entry name" value="Succinate dehydrogenase/fumarate reductase flavoprotein, catalytic domain"/>
    <property type="match status" value="1"/>
</dbReference>
<feature type="domain" description="FAD-dependent oxidoreductase 2 FAD-binding" evidence="5">
    <location>
        <begin position="13"/>
        <end position="75"/>
    </location>
</feature>
<dbReference type="EMBL" id="AZFH01000202">
    <property type="protein sequence ID" value="KRL76242.1"/>
    <property type="molecule type" value="Genomic_DNA"/>
</dbReference>
<dbReference type="InterPro" id="IPR003953">
    <property type="entry name" value="FAD-dep_OxRdtase_2_FAD-bd"/>
</dbReference>
<sequence>MVASQQDTDFGKESYRLEPVDQAPYYGAIVGGRLLATLDGLRVNTKMQVLNEQGKVIEGLYAAGNCSGGFFWGAYSDHVPGLTASHALTFGRLAGQYAVE</sequence>
<dbReference type="PANTHER" id="PTHR43400:SF10">
    <property type="entry name" value="3-OXOSTEROID 1-DEHYDROGENASE"/>
    <property type="match status" value="1"/>
</dbReference>
<evidence type="ECO:0000313" key="6">
    <source>
        <dbReference type="EMBL" id="KRL76242.1"/>
    </source>
</evidence>
<dbReference type="Gene3D" id="3.50.50.60">
    <property type="entry name" value="FAD/NAD(P)-binding domain"/>
    <property type="match status" value="1"/>
</dbReference>
<dbReference type="AlphaFoldDB" id="A0A0R1TBZ0"/>
<dbReference type="PANTHER" id="PTHR43400">
    <property type="entry name" value="FUMARATE REDUCTASE"/>
    <property type="match status" value="1"/>
</dbReference>
<dbReference type="STRING" id="1423740.FC36_GL001955"/>
<dbReference type="SUPFAM" id="SSF51905">
    <property type="entry name" value="FAD/NAD(P)-binding domain"/>
    <property type="match status" value="1"/>
</dbReference>
<comment type="caution">
    <text evidence="6">The sequence shown here is derived from an EMBL/GenBank/DDBJ whole genome shotgun (WGS) entry which is preliminary data.</text>
</comment>
<dbReference type="InterPro" id="IPR050315">
    <property type="entry name" value="FAD-oxidoreductase_2"/>
</dbReference>
<evidence type="ECO:0000256" key="1">
    <source>
        <dbReference type="ARBA" id="ARBA00001974"/>
    </source>
</evidence>
<name>A0A0R1TBZ0_9LACO</name>
<proteinExistence type="predicted"/>
<gene>
    <name evidence="6" type="ORF">FC36_GL001955</name>
</gene>
<keyword evidence="2" id="KW-0285">Flavoprotein</keyword>
<keyword evidence="3" id="KW-0274">FAD</keyword>
<evidence type="ECO:0000256" key="3">
    <source>
        <dbReference type="ARBA" id="ARBA00022827"/>
    </source>
</evidence>
<evidence type="ECO:0000313" key="7">
    <source>
        <dbReference type="Proteomes" id="UP000051048"/>
    </source>
</evidence>
<comment type="cofactor">
    <cofactor evidence="1">
        <name>FAD</name>
        <dbReference type="ChEBI" id="CHEBI:57692"/>
    </cofactor>
</comment>
<evidence type="ECO:0000259" key="5">
    <source>
        <dbReference type="Pfam" id="PF00890"/>
    </source>
</evidence>
<organism evidence="6 7">
    <name type="scientific">Ligilactobacillus equi DSM 15833 = JCM 10991</name>
    <dbReference type="NCBI Taxonomy" id="1423740"/>
    <lineage>
        <taxon>Bacteria</taxon>
        <taxon>Bacillati</taxon>
        <taxon>Bacillota</taxon>
        <taxon>Bacilli</taxon>
        <taxon>Lactobacillales</taxon>
        <taxon>Lactobacillaceae</taxon>
        <taxon>Ligilactobacillus</taxon>
    </lineage>
</organism>
<reference evidence="6 7" key="1">
    <citation type="journal article" date="2015" name="Genome Announc.">
        <title>Expanding the biotechnology potential of lactobacilli through comparative genomics of 213 strains and associated genera.</title>
        <authorList>
            <person name="Sun Z."/>
            <person name="Harris H.M."/>
            <person name="McCann A."/>
            <person name="Guo C."/>
            <person name="Argimon S."/>
            <person name="Zhang W."/>
            <person name="Yang X."/>
            <person name="Jeffery I.B."/>
            <person name="Cooney J.C."/>
            <person name="Kagawa T.F."/>
            <person name="Liu W."/>
            <person name="Song Y."/>
            <person name="Salvetti E."/>
            <person name="Wrobel A."/>
            <person name="Rasinkangas P."/>
            <person name="Parkhill J."/>
            <person name="Rea M.C."/>
            <person name="O'Sullivan O."/>
            <person name="Ritari J."/>
            <person name="Douillard F.P."/>
            <person name="Paul Ross R."/>
            <person name="Yang R."/>
            <person name="Briner A.E."/>
            <person name="Felis G.E."/>
            <person name="de Vos W.M."/>
            <person name="Barrangou R."/>
            <person name="Klaenhammer T.R."/>
            <person name="Caufield P.W."/>
            <person name="Cui Y."/>
            <person name="Zhang H."/>
            <person name="O'Toole P.W."/>
        </authorList>
    </citation>
    <scope>NUCLEOTIDE SEQUENCE [LARGE SCALE GENOMIC DNA]</scope>
    <source>
        <strain evidence="6 7">DSM 15833</strain>
    </source>
</reference>
<protein>
    <recommendedName>
        <fullName evidence="5">FAD-dependent oxidoreductase 2 FAD-binding domain-containing protein</fullName>
    </recommendedName>
</protein>
<dbReference type="GO" id="GO:0008202">
    <property type="term" value="P:steroid metabolic process"/>
    <property type="evidence" value="ECO:0007669"/>
    <property type="project" value="UniProtKB-ARBA"/>
</dbReference>
<accession>A0A0R1TBZ0</accession>